<reference evidence="8 9" key="1">
    <citation type="journal article" date="2016" name="Environ. Microbiol.">
        <title>New Methyloceanibacter diversity from North Sea sediments includes methanotroph containing solely the soluble methane monooxygenase.</title>
        <authorList>
            <person name="Vekeman B."/>
            <person name="Kerckhof F.M."/>
            <person name="Cremers G."/>
            <person name="de Vos P."/>
            <person name="Vandamme P."/>
            <person name="Boon N."/>
            <person name="Op den Camp H.J."/>
            <person name="Heylen K."/>
        </authorList>
    </citation>
    <scope>NUCLEOTIDE SEQUENCE [LARGE SCALE GENOMIC DNA]</scope>
    <source>
        <strain evidence="8 9">R-67174</strain>
    </source>
</reference>
<dbReference type="OrthoDB" id="9805828at2"/>
<dbReference type="GO" id="GO:0046872">
    <property type="term" value="F:metal ion binding"/>
    <property type="evidence" value="ECO:0007669"/>
    <property type="project" value="UniProtKB-KW"/>
</dbReference>
<evidence type="ECO:0000259" key="7">
    <source>
        <dbReference type="PROSITE" id="PS51007"/>
    </source>
</evidence>
<gene>
    <name evidence="8" type="ORF">AUC68_10170</name>
</gene>
<dbReference type="GO" id="GO:0009055">
    <property type="term" value="F:electron transfer activity"/>
    <property type="evidence" value="ECO:0007669"/>
    <property type="project" value="InterPro"/>
</dbReference>
<evidence type="ECO:0000313" key="8">
    <source>
        <dbReference type="EMBL" id="ODR97894.1"/>
    </source>
</evidence>
<dbReference type="STRING" id="1774968.AUC68_10170"/>
<keyword evidence="4" id="KW-0249">Electron transport</keyword>
<keyword evidence="5 6" id="KW-0408">Iron</keyword>
<dbReference type="InterPro" id="IPR036909">
    <property type="entry name" value="Cyt_c-like_dom_sf"/>
</dbReference>
<dbReference type="SUPFAM" id="SSF46626">
    <property type="entry name" value="Cytochrome c"/>
    <property type="match status" value="2"/>
</dbReference>
<dbReference type="Pfam" id="PF00034">
    <property type="entry name" value="Cytochrom_C"/>
    <property type="match status" value="1"/>
</dbReference>
<dbReference type="PROSITE" id="PS51007">
    <property type="entry name" value="CYTC"/>
    <property type="match status" value="1"/>
</dbReference>
<accession>A0A1E3VWI7</accession>
<dbReference type="GO" id="GO:0020037">
    <property type="term" value="F:heme binding"/>
    <property type="evidence" value="ECO:0007669"/>
    <property type="project" value="InterPro"/>
</dbReference>
<dbReference type="Proteomes" id="UP000094501">
    <property type="component" value="Unassembled WGS sequence"/>
</dbReference>
<evidence type="ECO:0000313" key="9">
    <source>
        <dbReference type="Proteomes" id="UP000094501"/>
    </source>
</evidence>
<keyword evidence="2 6" id="KW-0349">Heme</keyword>
<evidence type="ECO:0000256" key="2">
    <source>
        <dbReference type="ARBA" id="ARBA00022617"/>
    </source>
</evidence>
<evidence type="ECO:0000256" key="4">
    <source>
        <dbReference type="ARBA" id="ARBA00022982"/>
    </source>
</evidence>
<dbReference type="EMBL" id="LPWG01000014">
    <property type="protein sequence ID" value="ODR97894.1"/>
    <property type="molecule type" value="Genomic_DNA"/>
</dbReference>
<dbReference type="RefSeq" id="WP_069438222.1">
    <property type="nucleotide sequence ID" value="NZ_LPWG01000014.1"/>
</dbReference>
<evidence type="ECO:0000256" key="1">
    <source>
        <dbReference type="ARBA" id="ARBA00022448"/>
    </source>
</evidence>
<organism evidence="8 9">
    <name type="scientific">Methyloceanibacter methanicus</name>
    <dbReference type="NCBI Taxonomy" id="1774968"/>
    <lineage>
        <taxon>Bacteria</taxon>
        <taxon>Pseudomonadati</taxon>
        <taxon>Pseudomonadota</taxon>
        <taxon>Alphaproteobacteria</taxon>
        <taxon>Hyphomicrobiales</taxon>
        <taxon>Hyphomicrobiaceae</taxon>
        <taxon>Methyloceanibacter</taxon>
    </lineage>
</organism>
<dbReference type="InterPro" id="IPR009056">
    <property type="entry name" value="Cyt_c-like_dom"/>
</dbReference>
<dbReference type="Gene3D" id="1.10.760.10">
    <property type="entry name" value="Cytochrome c-like domain"/>
    <property type="match status" value="2"/>
</dbReference>
<proteinExistence type="predicted"/>
<evidence type="ECO:0000256" key="5">
    <source>
        <dbReference type="ARBA" id="ARBA00023004"/>
    </source>
</evidence>
<evidence type="ECO:0000256" key="3">
    <source>
        <dbReference type="ARBA" id="ARBA00022723"/>
    </source>
</evidence>
<sequence length="243" mass="25586">MRLHRIEGRLVPPILGLVLLALVIPGAAQAQTLGETLAAADPAKGETVFAACRACHTIEDGGGPLIGPNLWGVVGRPVAHAEGFNYSEPLNAHGGTWQVDRLDAFLQDPQAAVPGSLMVFPGVKNPGDRANLIAYLNQNSSSPLSLADAPGAEVAAAAPAGGSRNYGGLVDAPGVEKTFAYCTACHSEMIVAQQGKTRKHWADLLEWMVEEQGMTPIGEPDMSVVLDYLAANYGVDRPNFPQR</sequence>
<keyword evidence="3 6" id="KW-0479">Metal-binding</keyword>
<dbReference type="InterPro" id="IPR002327">
    <property type="entry name" value="Cyt_c_1A/1B"/>
</dbReference>
<dbReference type="PRINTS" id="PR00604">
    <property type="entry name" value="CYTCHRMECIAB"/>
</dbReference>
<protein>
    <recommendedName>
        <fullName evidence="7">Cytochrome c domain-containing protein</fullName>
    </recommendedName>
</protein>
<keyword evidence="1" id="KW-0813">Transport</keyword>
<evidence type="ECO:0000256" key="6">
    <source>
        <dbReference type="PROSITE-ProRule" id="PRU00433"/>
    </source>
</evidence>
<dbReference type="PANTHER" id="PTHR11961">
    <property type="entry name" value="CYTOCHROME C"/>
    <property type="match status" value="1"/>
</dbReference>
<name>A0A1E3VWI7_9HYPH</name>
<feature type="domain" description="Cytochrome c" evidence="7">
    <location>
        <begin position="40"/>
        <end position="140"/>
    </location>
</feature>
<comment type="caution">
    <text evidence="8">The sequence shown here is derived from an EMBL/GenBank/DDBJ whole genome shotgun (WGS) entry which is preliminary data.</text>
</comment>
<keyword evidence="9" id="KW-1185">Reference proteome</keyword>
<dbReference type="AlphaFoldDB" id="A0A1E3VWI7"/>